<dbReference type="InParanoid" id="A0A409WWV8"/>
<evidence type="ECO:0000313" key="2">
    <source>
        <dbReference type="EMBL" id="PPQ82977.1"/>
    </source>
</evidence>
<reference evidence="2 3" key="1">
    <citation type="journal article" date="2018" name="Evol. Lett.">
        <title>Horizontal gene cluster transfer increased hallucinogenic mushroom diversity.</title>
        <authorList>
            <person name="Reynolds H.T."/>
            <person name="Vijayakumar V."/>
            <person name="Gluck-Thaler E."/>
            <person name="Korotkin H.B."/>
            <person name="Matheny P.B."/>
            <person name="Slot J.C."/>
        </authorList>
    </citation>
    <scope>NUCLEOTIDE SEQUENCE [LARGE SCALE GENOMIC DNA]</scope>
    <source>
        <strain evidence="2 3">SRW20</strain>
    </source>
</reference>
<keyword evidence="1" id="KW-0812">Transmembrane</keyword>
<gene>
    <name evidence="2" type="ORF">CVT26_005540</name>
</gene>
<comment type="caution">
    <text evidence="2">The sequence shown here is derived from an EMBL/GenBank/DDBJ whole genome shotgun (WGS) entry which is preliminary data.</text>
</comment>
<evidence type="ECO:0000313" key="3">
    <source>
        <dbReference type="Proteomes" id="UP000284706"/>
    </source>
</evidence>
<dbReference type="OrthoDB" id="2896356at2759"/>
<organism evidence="2 3">
    <name type="scientific">Gymnopilus dilepis</name>
    <dbReference type="NCBI Taxonomy" id="231916"/>
    <lineage>
        <taxon>Eukaryota</taxon>
        <taxon>Fungi</taxon>
        <taxon>Dikarya</taxon>
        <taxon>Basidiomycota</taxon>
        <taxon>Agaricomycotina</taxon>
        <taxon>Agaricomycetes</taxon>
        <taxon>Agaricomycetidae</taxon>
        <taxon>Agaricales</taxon>
        <taxon>Agaricineae</taxon>
        <taxon>Hymenogastraceae</taxon>
        <taxon>Gymnopilus</taxon>
    </lineage>
</organism>
<feature type="transmembrane region" description="Helical" evidence="1">
    <location>
        <begin position="284"/>
        <end position="301"/>
    </location>
</feature>
<accession>A0A409WWV8</accession>
<dbReference type="AlphaFoldDB" id="A0A409WWV8"/>
<dbReference type="Proteomes" id="UP000284706">
    <property type="component" value="Unassembled WGS sequence"/>
</dbReference>
<protein>
    <submittedName>
        <fullName evidence="2">Uncharacterized protein</fullName>
    </submittedName>
</protein>
<feature type="transmembrane region" description="Helical" evidence="1">
    <location>
        <begin position="307"/>
        <end position="329"/>
    </location>
</feature>
<keyword evidence="1" id="KW-1133">Transmembrane helix</keyword>
<name>A0A409WWV8_9AGAR</name>
<proteinExistence type="predicted"/>
<sequence length="346" mass="38654">MPRHLLSNVDLMRAPASGAAVVRTQRTTAAAVVIPRSSAQLPDDKIWTFEIFSSELRLQHSHAHSMRLRVPTSSLEVQLHDLVSASLTPLTRQYAPNQLTQISSQGAVFFSAFHENAQWSVDVENLPPSIGNVLFGLTERSRQGEVGWRFLRFRFPYITFEWFLQTPHFEVAACTTQESVEIEILWKAWSTAGAASGLVAYGRITDLLIQKQCYQEGQNNPSASIPLLVITHRRFKVTRVFQPELMTPVPYLQHIPLNTRPDDKVVFSMSSNAIQFLRSSQVRMGFLVAISALFASIQPIVNNFSVIGGWIFSGIGILSGFLTVFALLLSKVLAWSELKAAKARQT</sequence>
<keyword evidence="1" id="KW-0472">Membrane</keyword>
<dbReference type="STRING" id="231916.A0A409WWV8"/>
<dbReference type="EMBL" id="NHYE01004675">
    <property type="protein sequence ID" value="PPQ82977.1"/>
    <property type="molecule type" value="Genomic_DNA"/>
</dbReference>
<keyword evidence="3" id="KW-1185">Reference proteome</keyword>
<evidence type="ECO:0000256" key="1">
    <source>
        <dbReference type="SAM" id="Phobius"/>
    </source>
</evidence>